<keyword evidence="9 10" id="KW-0472">Membrane</keyword>
<reference evidence="12" key="1">
    <citation type="submission" date="2018-06" db="EMBL/GenBank/DDBJ databases">
        <authorList>
            <person name="Zhirakovskaya E."/>
        </authorList>
    </citation>
    <scope>NUCLEOTIDE SEQUENCE</scope>
</reference>
<evidence type="ECO:0000256" key="5">
    <source>
        <dbReference type="ARBA" id="ARBA00022723"/>
    </source>
</evidence>
<feature type="transmembrane region" description="Helical" evidence="10">
    <location>
        <begin position="127"/>
        <end position="145"/>
    </location>
</feature>
<feature type="transmembrane region" description="Helical" evidence="10">
    <location>
        <begin position="86"/>
        <end position="106"/>
    </location>
</feature>
<dbReference type="GO" id="GO:0009055">
    <property type="term" value="F:electron transfer activity"/>
    <property type="evidence" value="ECO:0007669"/>
    <property type="project" value="InterPro"/>
</dbReference>
<dbReference type="GO" id="GO:0016491">
    <property type="term" value="F:oxidoreductase activity"/>
    <property type="evidence" value="ECO:0007669"/>
    <property type="project" value="InterPro"/>
</dbReference>
<keyword evidence="4 10" id="KW-0812">Transmembrane</keyword>
<feature type="transmembrane region" description="Helical" evidence="10">
    <location>
        <begin position="228"/>
        <end position="250"/>
    </location>
</feature>
<dbReference type="InterPro" id="IPR005798">
    <property type="entry name" value="Cyt_b/b6_C"/>
</dbReference>
<dbReference type="GO" id="GO:0016020">
    <property type="term" value="C:membrane"/>
    <property type="evidence" value="ECO:0007669"/>
    <property type="project" value="UniProtKB-SubCell"/>
</dbReference>
<protein>
    <recommendedName>
        <fullName evidence="11">Cytochrome b/b6 C-terminal region profile domain-containing protein</fullName>
    </recommendedName>
</protein>
<dbReference type="GO" id="GO:0046872">
    <property type="term" value="F:metal ion binding"/>
    <property type="evidence" value="ECO:0007669"/>
    <property type="project" value="UniProtKB-KW"/>
</dbReference>
<evidence type="ECO:0000256" key="10">
    <source>
        <dbReference type="SAM" id="Phobius"/>
    </source>
</evidence>
<keyword evidence="7 10" id="KW-1133">Transmembrane helix</keyword>
<keyword evidence="6" id="KW-0249">Electron transport</keyword>
<evidence type="ECO:0000256" key="6">
    <source>
        <dbReference type="ARBA" id="ARBA00022982"/>
    </source>
</evidence>
<accession>A0A3B1CI67</accession>
<feature type="transmembrane region" description="Helical" evidence="10">
    <location>
        <begin position="187"/>
        <end position="207"/>
    </location>
</feature>
<proteinExistence type="predicted"/>
<evidence type="ECO:0000256" key="8">
    <source>
        <dbReference type="ARBA" id="ARBA00023004"/>
    </source>
</evidence>
<dbReference type="InterPro" id="IPR036150">
    <property type="entry name" value="Cyt_b/b6_C_sf"/>
</dbReference>
<organism evidence="12">
    <name type="scientific">hydrothermal vent metagenome</name>
    <dbReference type="NCBI Taxonomy" id="652676"/>
    <lineage>
        <taxon>unclassified sequences</taxon>
        <taxon>metagenomes</taxon>
        <taxon>ecological metagenomes</taxon>
    </lineage>
</organism>
<evidence type="ECO:0000256" key="2">
    <source>
        <dbReference type="ARBA" id="ARBA00022448"/>
    </source>
</evidence>
<feature type="transmembrane region" description="Helical" evidence="10">
    <location>
        <begin position="27"/>
        <end position="50"/>
    </location>
</feature>
<evidence type="ECO:0000256" key="3">
    <source>
        <dbReference type="ARBA" id="ARBA00022617"/>
    </source>
</evidence>
<evidence type="ECO:0000256" key="7">
    <source>
        <dbReference type="ARBA" id="ARBA00022989"/>
    </source>
</evidence>
<dbReference type="InterPro" id="IPR027387">
    <property type="entry name" value="Cytb/b6-like_sf"/>
</dbReference>
<evidence type="ECO:0000313" key="12">
    <source>
        <dbReference type="EMBL" id="VAX22360.1"/>
    </source>
</evidence>
<dbReference type="Pfam" id="PF00032">
    <property type="entry name" value="Cytochrom_B_C"/>
    <property type="match status" value="1"/>
</dbReference>
<dbReference type="Gene3D" id="1.20.810.10">
    <property type="entry name" value="Cytochrome Bc1 Complex, Chain C"/>
    <property type="match status" value="1"/>
</dbReference>
<keyword evidence="3" id="KW-0349">Heme</keyword>
<gene>
    <name evidence="12" type="ORF">MNBD_NITROSPINAE02-1409</name>
</gene>
<dbReference type="AlphaFoldDB" id="A0A3B1CI67"/>
<dbReference type="SUPFAM" id="SSF81648">
    <property type="entry name" value="a domain/subunit of cytochrome bc1 complex (Ubiquinol-cytochrome c reductase)"/>
    <property type="match status" value="1"/>
</dbReference>
<evidence type="ECO:0000256" key="9">
    <source>
        <dbReference type="ARBA" id="ARBA00023136"/>
    </source>
</evidence>
<sequence length="267" mass="30386">MSDLKLAKSGYMLANKPDYPRVSSWPYLIWVIFLSILFFTIIIWGVSFIADAPLEEEAAWAKTPNPAKAPWYFIGLQEMLVYFDPWIAGVLLPGQILVGLILIPFVDISPHAQGRYGWEDRKFAVSFFSFGMFIWFALIAVGQWFRGPSWEFYWPILDYQIGGHSWTYEGVPLKVTTATLHNMPNTIGLAFIVLFFVVGMILPFVIVKAAGESKIGKASKDYIESLGLIRYGIVQSHVVLTFFVVAKIVLRLTFGYKYVLTTPWFNI</sequence>
<evidence type="ECO:0000256" key="4">
    <source>
        <dbReference type="ARBA" id="ARBA00022692"/>
    </source>
</evidence>
<feature type="domain" description="Cytochrome b/b6 C-terminal region profile" evidence="11">
    <location>
        <begin position="60"/>
        <end position="133"/>
    </location>
</feature>
<name>A0A3B1CI67_9ZZZZ</name>
<keyword evidence="2" id="KW-0813">Transport</keyword>
<evidence type="ECO:0000256" key="1">
    <source>
        <dbReference type="ARBA" id="ARBA00004141"/>
    </source>
</evidence>
<comment type="subcellular location">
    <subcellularLocation>
        <location evidence="1">Membrane</location>
        <topology evidence="1">Multi-pass membrane protein</topology>
    </subcellularLocation>
</comment>
<keyword evidence="8" id="KW-0408">Iron</keyword>
<dbReference type="EMBL" id="UOGE01000074">
    <property type="protein sequence ID" value="VAX22360.1"/>
    <property type="molecule type" value="Genomic_DNA"/>
</dbReference>
<keyword evidence="5" id="KW-0479">Metal-binding</keyword>
<evidence type="ECO:0000259" key="11">
    <source>
        <dbReference type="Pfam" id="PF00032"/>
    </source>
</evidence>